<keyword evidence="2" id="KW-1185">Reference proteome</keyword>
<dbReference type="EMBL" id="CAKKNE010000001">
    <property type="protein sequence ID" value="CAH0365836.1"/>
    <property type="molecule type" value="Genomic_DNA"/>
</dbReference>
<accession>A0A8J2SE52</accession>
<protein>
    <submittedName>
        <fullName evidence="1">Uncharacterized protein</fullName>
    </submittedName>
</protein>
<dbReference type="AlphaFoldDB" id="A0A8J2SE52"/>
<feature type="non-terminal residue" evidence="1">
    <location>
        <position position="1"/>
    </location>
</feature>
<dbReference type="Proteomes" id="UP000789595">
    <property type="component" value="Unassembled WGS sequence"/>
</dbReference>
<proteinExistence type="predicted"/>
<organism evidence="1 2">
    <name type="scientific">Pelagomonas calceolata</name>
    <dbReference type="NCBI Taxonomy" id="35677"/>
    <lineage>
        <taxon>Eukaryota</taxon>
        <taxon>Sar</taxon>
        <taxon>Stramenopiles</taxon>
        <taxon>Ochrophyta</taxon>
        <taxon>Pelagophyceae</taxon>
        <taxon>Pelagomonadales</taxon>
        <taxon>Pelagomonadaceae</taxon>
        <taxon>Pelagomonas</taxon>
    </lineage>
</organism>
<sequence length="369" mass="41958">PVGLAAPLAPLVRHRRRAERQRDPLAGGAVLDVRGLDRVVELPARIAREDEEAPRREADAERREVTVPGELLGLLQLEGHHRLRRERQQADRRPRPGVIGVGADLAVRRRVAQAVEPRRQECRQPEVVDAARERLRPLRNRRRRLRGRVRALYRDLLVRARARRARPYFLRPAVHHARVAALVLRAETHVPVHAPRATDVVPTQQDRLDGAHEVALLVGRHEIVEHDQALHGRHGVGAHAVREPYDPTGFERRGILEVRIDRPFSTHHGFERVSLLRRRLLVRGGIVPVALARRRGRGRLVVRRRRELQRCCSVAAAADDPRRRRLRRILGVDIDGSSQGGHGQAMRDAGSDAKFYRSSAQECMTLPNR</sequence>
<gene>
    <name evidence="1" type="ORF">PECAL_1P22950</name>
</gene>
<evidence type="ECO:0000313" key="1">
    <source>
        <dbReference type="EMBL" id="CAH0365836.1"/>
    </source>
</evidence>
<reference evidence="1" key="1">
    <citation type="submission" date="2021-11" db="EMBL/GenBank/DDBJ databases">
        <authorList>
            <consortium name="Genoscope - CEA"/>
            <person name="William W."/>
        </authorList>
    </citation>
    <scope>NUCLEOTIDE SEQUENCE</scope>
</reference>
<comment type="caution">
    <text evidence="1">The sequence shown here is derived from an EMBL/GenBank/DDBJ whole genome shotgun (WGS) entry which is preliminary data.</text>
</comment>
<evidence type="ECO:0000313" key="2">
    <source>
        <dbReference type="Proteomes" id="UP000789595"/>
    </source>
</evidence>
<name>A0A8J2SE52_9STRA</name>